<proteinExistence type="inferred from homology"/>
<keyword evidence="6" id="KW-0472">Membrane</keyword>
<name>A0A9X1SEU7_9BACT</name>
<dbReference type="AlphaFoldDB" id="A0A9X1SEU7"/>
<keyword evidence="4" id="KW-0812">Transmembrane</keyword>
<dbReference type="InterPro" id="IPR051539">
    <property type="entry name" value="T4SS-coupling_protein"/>
</dbReference>
<evidence type="ECO:0000256" key="3">
    <source>
        <dbReference type="ARBA" id="ARBA00022475"/>
    </source>
</evidence>
<dbReference type="RefSeq" id="WP_230214914.1">
    <property type="nucleotide sequence ID" value="NZ_JAJKFT010000002.1"/>
</dbReference>
<sequence>MRGPKRPRLHSMPIPDSILLGWTEKRPPKRQIGFFKDVKYRVQKRPIWYSGHHLATIAATGAGKAVSAAIPTLLSYPGSIVALDTKGELYDTTHRYRKEMGQQVIVLRPFAGSDQPSDRFNFTDVRHCPNFDVETDSQVLASLLATDKGFSKDPFWSITGTSLIAGMLTYIFALEAPEKCNFARLVEMLYGRDVAYDVAVRLDTQESRIPKFAYQQFASFLNMPERETRPSVLATSQSFVAPLIAPRVMAAMGESSFSIQDFRNGKPMTIYLVIPPDRMVSHASLILLWVGTLLKIIFSRTTIPRLRTLLLIDETAALGKFPLLQTAITLCRSFGGRVWTFWQSLQQIQACYPDSWRTLIDNSSLQVFGIRSKLMARELAEVIDIDAHSLMHMSAEEQFLQLEGHNSLVCRKINYLKDRIFAGRFDPNPYYAEKMSKQPLNVGRCGRKS</sequence>
<reference evidence="7" key="1">
    <citation type="submission" date="2021-11" db="EMBL/GenBank/DDBJ databases">
        <title>Genome sequence.</title>
        <authorList>
            <person name="Sun Q."/>
        </authorList>
    </citation>
    <scope>NUCLEOTIDE SEQUENCE</scope>
    <source>
        <strain evidence="7">JC732</strain>
    </source>
</reference>
<keyword evidence="5" id="KW-1133">Transmembrane helix</keyword>
<comment type="caution">
    <text evidence="7">The sequence shown here is derived from an EMBL/GenBank/DDBJ whole genome shotgun (WGS) entry which is preliminary data.</text>
</comment>
<accession>A0A9X1SEU7</accession>
<dbReference type="GO" id="GO:0005886">
    <property type="term" value="C:plasma membrane"/>
    <property type="evidence" value="ECO:0007669"/>
    <property type="project" value="UniProtKB-SubCell"/>
</dbReference>
<dbReference type="InterPro" id="IPR027417">
    <property type="entry name" value="P-loop_NTPase"/>
</dbReference>
<keyword evidence="8" id="KW-1185">Reference proteome</keyword>
<dbReference type="Gene3D" id="3.40.50.300">
    <property type="entry name" value="P-loop containing nucleotide triphosphate hydrolases"/>
    <property type="match status" value="1"/>
</dbReference>
<evidence type="ECO:0000256" key="5">
    <source>
        <dbReference type="ARBA" id="ARBA00022989"/>
    </source>
</evidence>
<evidence type="ECO:0000256" key="1">
    <source>
        <dbReference type="ARBA" id="ARBA00004651"/>
    </source>
</evidence>
<dbReference type="EMBL" id="JAJKFT010000002">
    <property type="protein sequence ID" value="MCC9627102.1"/>
    <property type="molecule type" value="Genomic_DNA"/>
</dbReference>
<dbReference type="CDD" id="cd01127">
    <property type="entry name" value="TrwB_TraG_TraD_VirD4"/>
    <property type="match status" value="1"/>
</dbReference>
<comment type="similarity">
    <text evidence="2">Belongs to the VirD4/TraG family.</text>
</comment>
<dbReference type="Pfam" id="PF02534">
    <property type="entry name" value="T4SS-DNA_transf"/>
    <property type="match status" value="1"/>
</dbReference>
<keyword evidence="3" id="KW-1003">Cell membrane</keyword>
<evidence type="ECO:0000256" key="2">
    <source>
        <dbReference type="ARBA" id="ARBA00008806"/>
    </source>
</evidence>
<comment type="subcellular location">
    <subcellularLocation>
        <location evidence="1">Cell membrane</location>
        <topology evidence="1">Multi-pass membrane protein</topology>
    </subcellularLocation>
</comment>
<evidence type="ECO:0000313" key="7">
    <source>
        <dbReference type="EMBL" id="MCC9627102.1"/>
    </source>
</evidence>
<dbReference type="Proteomes" id="UP001139103">
    <property type="component" value="Unassembled WGS sequence"/>
</dbReference>
<dbReference type="InterPro" id="IPR003688">
    <property type="entry name" value="TraG/VirD4"/>
</dbReference>
<evidence type="ECO:0000256" key="6">
    <source>
        <dbReference type="ARBA" id="ARBA00023136"/>
    </source>
</evidence>
<organism evidence="7 8">
    <name type="scientific">Blastopirellula sediminis</name>
    <dbReference type="NCBI Taxonomy" id="2894196"/>
    <lineage>
        <taxon>Bacteria</taxon>
        <taxon>Pseudomonadati</taxon>
        <taxon>Planctomycetota</taxon>
        <taxon>Planctomycetia</taxon>
        <taxon>Pirellulales</taxon>
        <taxon>Pirellulaceae</taxon>
        <taxon>Blastopirellula</taxon>
    </lineage>
</organism>
<dbReference type="PANTHER" id="PTHR37937:SF1">
    <property type="entry name" value="CONJUGATIVE TRANSFER: DNA TRANSPORT"/>
    <property type="match status" value="1"/>
</dbReference>
<protein>
    <submittedName>
        <fullName evidence="7">Type IV secretory system conjugative DNA transfer family protein</fullName>
    </submittedName>
</protein>
<dbReference type="SUPFAM" id="SSF52540">
    <property type="entry name" value="P-loop containing nucleoside triphosphate hydrolases"/>
    <property type="match status" value="1"/>
</dbReference>
<evidence type="ECO:0000256" key="4">
    <source>
        <dbReference type="ARBA" id="ARBA00022692"/>
    </source>
</evidence>
<evidence type="ECO:0000313" key="8">
    <source>
        <dbReference type="Proteomes" id="UP001139103"/>
    </source>
</evidence>
<dbReference type="PANTHER" id="PTHR37937">
    <property type="entry name" value="CONJUGATIVE TRANSFER: DNA TRANSPORT"/>
    <property type="match status" value="1"/>
</dbReference>
<gene>
    <name evidence="7" type="ORF">LOC68_01665</name>
</gene>